<dbReference type="NCBIfam" id="NF004849">
    <property type="entry name" value="PRK06200.1"/>
    <property type="match status" value="1"/>
</dbReference>
<dbReference type="GO" id="GO:0018498">
    <property type="term" value="F:2,3-dihydroxy-2,3-dihydro-phenylpropionate dehydrogenase activity"/>
    <property type="evidence" value="ECO:0007669"/>
    <property type="project" value="UniProtKB-EC"/>
</dbReference>
<dbReference type="PANTHER" id="PTHR43943">
    <property type="entry name" value="DEHYDROGENASE/REDUCTASE (SDR FAMILY) MEMBER 4"/>
    <property type="match status" value="1"/>
</dbReference>
<dbReference type="EC" id="1.3.1.87" evidence="3"/>
<accession>A0A4D8RVZ0</accession>
<dbReference type="InterPro" id="IPR036291">
    <property type="entry name" value="NAD(P)-bd_dom_sf"/>
</dbReference>
<dbReference type="PRINTS" id="PR00081">
    <property type="entry name" value="GDHRDH"/>
</dbReference>
<evidence type="ECO:0000256" key="1">
    <source>
        <dbReference type="ARBA" id="ARBA00006484"/>
    </source>
</evidence>
<dbReference type="GeneID" id="59455287"/>
<keyword evidence="4" id="KW-1185">Reference proteome</keyword>
<dbReference type="Proteomes" id="UP000298568">
    <property type="component" value="Chromosome"/>
</dbReference>
<keyword evidence="2 3" id="KW-0560">Oxidoreductase</keyword>
<evidence type="ECO:0000313" key="4">
    <source>
        <dbReference type="Proteomes" id="UP000298568"/>
    </source>
</evidence>
<name>A0A4D8RVZ0_METPR</name>
<protein>
    <submittedName>
        <fullName evidence="3">3-(Cis-5,6-dihydroxycyclohexa-1, 3-dien-1-yl)propanoate dehydrogenase</fullName>
        <ecNumber evidence="3">1.3.1.87</ecNumber>
    </submittedName>
</protein>
<dbReference type="Pfam" id="PF00106">
    <property type="entry name" value="adh_short"/>
    <property type="match status" value="1"/>
</dbReference>
<gene>
    <name evidence="3" type="ORF">DFR88_00310</name>
</gene>
<comment type="similarity">
    <text evidence="1">Belongs to the short-chain dehydrogenases/reductases (SDR) family.</text>
</comment>
<dbReference type="RefSeq" id="WP_193453326.1">
    <property type="nucleotide sequence ID" value="NZ_CP031156.1"/>
</dbReference>
<dbReference type="AlphaFoldDB" id="A0A4D8RVZ0"/>
<dbReference type="Gene3D" id="3.40.50.720">
    <property type="entry name" value="NAD(P)-binding Rossmann-like Domain"/>
    <property type="match status" value="1"/>
</dbReference>
<evidence type="ECO:0000256" key="2">
    <source>
        <dbReference type="ARBA" id="ARBA00023002"/>
    </source>
</evidence>
<reference evidence="3 4" key="1">
    <citation type="submission" date="2018-07" db="EMBL/GenBank/DDBJ databases">
        <title>Complete Genome Sequences of Extremely Thermoacidophilic, Metal-Mobilizing Type-Strain Members of the Archaeal Family Sulfolobaceae: Acidianus brierleyi DSM-1651T, Acidianus sulfidivorans DSM-18786T, Metallosphaera hakonensis DSM-7519T, and Metallosphaera prunae DSM-10039T.</title>
        <authorList>
            <person name="Counts J.A."/>
            <person name="Kelly R.M."/>
        </authorList>
    </citation>
    <scope>NUCLEOTIDE SEQUENCE [LARGE SCALE GENOMIC DNA]</scope>
    <source>
        <strain evidence="3 4">Ron 12/II</strain>
    </source>
</reference>
<dbReference type="EMBL" id="CP031156">
    <property type="protein sequence ID" value="QCO29116.1"/>
    <property type="molecule type" value="Genomic_DNA"/>
</dbReference>
<evidence type="ECO:0000313" key="3">
    <source>
        <dbReference type="EMBL" id="QCO29116.1"/>
    </source>
</evidence>
<dbReference type="SUPFAM" id="SSF51735">
    <property type="entry name" value="NAD(P)-binding Rossmann-fold domains"/>
    <property type="match status" value="1"/>
</dbReference>
<proteinExistence type="inferred from homology"/>
<dbReference type="InterPro" id="IPR002347">
    <property type="entry name" value="SDR_fam"/>
</dbReference>
<sequence>MAGLLEGKVAYFVGGGADICRPTVKKFVEEGAKVVVLDISPTKLSEFNGMRDVITIVGDATKLEDNEKAVKAAVDNFGKLDTLVGCSGTWDFFVRIWNIPKEKFPAMFDEMFSINVKTYLLATRVALDQLIKNKGSVIYTVSNAGFYSAGGGVLYTATKFAVRGSIIQLAYELAPDVRVNGVAPGGTITALSGPKAVGMDKNKLKDLPKIDEVIKLITPLQTVPKPEDYVWSYVFLASEKMSRTVTGEIIEAHGGLGIRGLLEVYGMQTPERFKQWADAAYQILKMYEG</sequence>
<dbReference type="KEGG" id="mpru:DFR88_00310"/>
<dbReference type="PANTHER" id="PTHR43943:SF17">
    <property type="entry name" value="3-PHENYLPROPIONATE-DIHYDRODIOL_CINNAMIC ACID-DIHYDRODIOL DEHYDROGENASE"/>
    <property type="match status" value="1"/>
</dbReference>
<organism evidence="3 4">
    <name type="scientific">Metallosphaera prunae</name>
    <dbReference type="NCBI Taxonomy" id="47304"/>
    <lineage>
        <taxon>Archaea</taxon>
        <taxon>Thermoproteota</taxon>
        <taxon>Thermoprotei</taxon>
        <taxon>Sulfolobales</taxon>
        <taxon>Sulfolobaceae</taxon>
        <taxon>Metallosphaera</taxon>
    </lineage>
</organism>